<evidence type="ECO:0000313" key="11">
    <source>
        <dbReference type="Proteomes" id="UP000198510"/>
    </source>
</evidence>
<evidence type="ECO:0000259" key="9">
    <source>
        <dbReference type="Pfam" id="PF00582"/>
    </source>
</evidence>
<dbReference type="PANTHER" id="PTHR11706">
    <property type="entry name" value="SOLUTE CARRIER PROTEIN FAMILY 11 MEMBER"/>
    <property type="match status" value="1"/>
</dbReference>
<feature type="transmembrane region" description="Helical" evidence="7">
    <location>
        <begin position="352"/>
        <end position="370"/>
    </location>
</feature>
<dbReference type="OrthoDB" id="9787548at2"/>
<evidence type="ECO:0000256" key="3">
    <source>
        <dbReference type="ARBA" id="ARBA00022692"/>
    </source>
</evidence>
<evidence type="ECO:0000256" key="1">
    <source>
        <dbReference type="ARBA" id="ARBA00004141"/>
    </source>
</evidence>
<evidence type="ECO:0000256" key="8">
    <source>
        <dbReference type="SAM" id="MobiDB-lite"/>
    </source>
</evidence>
<dbReference type="HAMAP" id="MF_00221">
    <property type="entry name" value="NRAMP"/>
    <property type="match status" value="1"/>
</dbReference>
<sequence>MALSFSDQSSLPEGGASLEEVHETVETSEKKGFWRKLMAFVGPAYLVSVGYMDPGNWATDLAGGSQFGYKLIWVLLMSNLIALLLQSLSARLGIVRRRDLAQASRESYPKLINYFLYFLAEVAIAATDLAEVVGMAIGLQLLFDLPLLIGVSITVLDTFLFLFLQRLGIRKMEAFILALIGVIGLSFLIEVVLARPEPAEVAKGFIPSLPNEQALYIAIGIIGATVMPHNLYLHSALVQTRKIRRTPRKMREALRFNVIDSLVALNLAFLVNAAILVLAAATFFQSGMFHVAEIQDAHQLLERFLGTQWAPILFAVALIAAGQSSTITGTLAGQIVMEGYLNLRLQPWLRRLITRLIAIVPAFLVIWLMGEEETGPLLVLSQVVLSLQLGFAIIPLIHFVSDPITMGTMVINRGVKILAWVSALIIVVLNAKLTYEEISAWMVAAGDQAIWLWLTVVPLAVFAGGVLLYITFQPLFQPQRKPYSHMPHGGDRPLVHLPELHYRRIAIALDFSSVDPYVLQHALSQGEPHTEYLLIHVVETVGALVMGRTIRDLETATDRQYLEAYAEQLKEKGYKVHFKLGYGSPKTAIADLAQEWAADLLVMGGHGHRLFKDILFGTTIEDVRHRVTMPVLVVREP</sequence>
<keyword evidence="11" id="KW-1185">Reference proteome</keyword>
<dbReference type="STRING" id="1075417.SAMN05421823_106244"/>
<feature type="region of interest" description="Disordered" evidence="8">
    <location>
        <begin position="1"/>
        <end position="21"/>
    </location>
</feature>
<comment type="similarity">
    <text evidence="7">Belongs to the NRAMP family.</text>
</comment>
<dbReference type="GO" id="GO:0015086">
    <property type="term" value="F:cadmium ion transmembrane transporter activity"/>
    <property type="evidence" value="ECO:0007669"/>
    <property type="project" value="TreeGrafter"/>
</dbReference>
<dbReference type="Gene3D" id="3.40.50.620">
    <property type="entry name" value="HUPs"/>
    <property type="match status" value="1"/>
</dbReference>
<feature type="transmembrane region" description="Helical" evidence="7">
    <location>
        <begin position="114"/>
        <end position="139"/>
    </location>
</feature>
<feature type="transmembrane region" description="Helical" evidence="7">
    <location>
        <begin position="376"/>
        <end position="397"/>
    </location>
</feature>
<feature type="transmembrane region" description="Helical" evidence="7">
    <location>
        <begin position="417"/>
        <end position="435"/>
    </location>
</feature>
<keyword evidence="5 7" id="KW-1133">Transmembrane helix</keyword>
<feature type="transmembrane region" description="Helical" evidence="7">
    <location>
        <begin position="254"/>
        <end position="281"/>
    </location>
</feature>
<dbReference type="GO" id="GO:0015293">
    <property type="term" value="F:symporter activity"/>
    <property type="evidence" value="ECO:0007669"/>
    <property type="project" value="UniProtKB-UniRule"/>
</dbReference>
<keyword evidence="4 7" id="KW-0769">Symport</keyword>
<dbReference type="CDD" id="cd00293">
    <property type="entry name" value="USP-like"/>
    <property type="match status" value="1"/>
</dbReference>
<dbReference type="Pfam" id="PF01566">
    <property type="entry name" value="Nramp"/>
    <property type="match status" value="1"/>
</dbReference>
<evidence type="ECO:0000256" key="2">
    <source>
        <dbReference type="ARBA" id="ARBA00022448"/>
    </source>
</evidence>
<dbReference type="Pfam" id="PF00582">
    <property type="entry name" value="Usp"/>
    <property type="match status" value="1"/>
</dbReference>
<dbReference type="AlphaFoldDB" id="A0A1G9KS57"/>
<dbReference type="EMBL" id="FNFO01000006">
    <property type="protein sequence ID" value="SDL52640.1"/>
    <property type="molecule type" value="Genomic_DNA"/>
</dbReference>
<keyword evidence="6 7" id="KW-0472">Membrane</keyword>
<dbReference type="PRINTS" id="PR00447">
    <property type="entry name" value="NATRESASSCMP"/>
</dbReference>
<feature type="domain" description="UspA" evidence="9">
    <location>
        <begin position="502"/>
        <end position="635"/>
    </location>
</feature>
<dbReference type="RefSeq" id="WP_089684039.1">
    <property type="nucleotide sequence ID" value="NZ_FNFO01000006.1"/>
</dbReference>
<dbReference type="InterPro" id="IPR001046">
    <property type="entry name" value="NRAMP_fam"/>
</dbReference>
<reference evidence="10 11" key="1">
    <citation type="submission" date="2016-10" db="EMBL/GenBank/DDBJ databases">
        <authorList>
            <person name="de Groot N.N."/>
        </authorList>
    </citation>
    <scope>NUCLEOTIDE SEQUENCE [LARGE SCALE GENOMIC DNA]</scope>
    <source>
        <strain evidence="10 11">DSM 25186</strain>
    </source>
</reference>
<name>A0A1G9KS57_9BACT</name>
<dbReference type="InterPro" id="IPR014729">
    <property type="entry name" value="Rossmann-like_a/b/a_fold"/>
</dbReference>
<evidence type="ECO:0000256" key="4">
    <source>
        <dbReference type="ARBA" id="ARBA00022847"/>
    </source>
</evidence>
<dbReference type="Proteomes" id="UP000198510">
    <property type="component" value="Unassembled WGS sequence"/>
</dbReference>
<dbReference type="PANTHER" id="PTHR11706:SF33">
    <property type="entry name" value="NATURAL RESISTANCE-ASSOCIATED MACROPHAGE PROTEIN 2"/>
    <property type="match status" value="1"/>
</dbReference>
<comment type="subcellular location">
    <subcellularLocation>
        <location evidence="7">Cell membrane</location>
        <topology evidence="7">Multi-pass membrane protein</topology>
    </subcellularLocation>
    <subcellularLocation>
        <location evidence="1">Membrane</location>
        <topology evidence="1">Multi-pass membrane protein</topology>
    </subcellularLocation>
</comment>
<dbReference type="GO" id="GO:0046872">
    <property type="term" value="F:metal ion binding"/>
    <property type="evidence" value="ECO:0007669"/>
    <property type="project" value="UniProtKB-UniRule"/>
</dbReference>
<gene>
    <name evidence="7" type="primary">mntH</name>
    <name evidence="10" type="ORF">SAMN05421823_106244</name>
</gene>
<feature type="transmembrane region" description="Helical" evidence="7">
    <location>
        <begin position="450"/>
        <end position="472"/>
    </location>
</feature>
<feature type="transmembrane region" description="Helical" evidence="7">
    <location>
        <begin position="309"/>
        <end position="332"/>
    </location>
</feature>
<feature type="transmembrane region" description="Helical" evidence="7">
    <location>
        <begin position="71"/>
        <end position="94"/>
    </location>
</feature>
<evidence type="ECO:0000313" key="10">
    <source>
        <dbReference type="EMBL" id="SDL52640.1"/>
    </source>
</evidence>
<dbReference type="GO" id="GO:0034755">
    <property type="term" value="P:iron ion transmembrane transport"/>
    <property type="evidence" value="ECO:0007669"/>
    <property type="project" value="TreeGrafter"/>
</dbReference>
<keyword evidence="2 7" id="KW-0813">Transport</keyword>
<feature type="transmembrane region" description="Helical" evidence="7">
    <location>
        <begin position="145"/>
        <end position="163"/>
    </location>
</feature>
<comment type="function">
    <text evidence="7">H(+)-stimulated, divalent metal cation uptake system.</text>
</comment>
<evidence type="ECO:0000256" key="7">
    <source>
        <dbReference type="HAMAP-Rule" id="MF_00221"/>
    </source>
</evidence>
<feature type="transmembrane region" description="Helical" evidence="7">
    <location>
        <begin position="33"/>
        <end position="51"/>
    </location>
</feature>
<keyword evidence="7" id="KW-0406">Ion transport</keyword>
<feature type="compositionally biased region" description="Polar residues" evidence="8">
    <location>
        <begin position="1"/>
        <end position="11"/>
    </location>
</feature>
<dbReference type="GO" id="GO:0005384">
    <property type="term" value="F:manganese ion transmembrane transporter activity"/>
    <property type="evidence" value="ECO:0007669"/>
    <property type="project" value="TreeGrafter"/>
</dbReference>
<keyword evidence="7" id="KW-1003">Cell membrane</keyword>
<keyword evidence="3 7" id="KW-0812">Transmembrane</keyword>
<feature type="transmembrane region" description="Helical" evidence="7">
    <location>
        <begin position="214"/>
        <end position="233"/>
    </location>
</feature>
<evidence type="ECO:0000256" key="5">
    <source>
        <dbReference type="ARBA" id="ARBA00022989"/>
    </source>
</evidence>
<protein>
    <recommendedName>
        <fullName evidence="7">Divalent metal cation transporter MntH</fullName>
    </recommendedName>
</protein>
<evidence type="ECO:0000256" key="6">
    <source>
        <dbReference type="ARBA" id="ARBA00023136"/>
    </source>
</evidence>
<dbReference type="NCBIfam" id="TIGR01197">
    <property type="entry name" value="nramp"/>
    <property type="match status" value="1"/>
</dbReference>
<organism evidence="10 11">
    <name type="scientific">Catalinimonas alkaloidigena</name>
    <dbReference type="NCBI Taxonomy" id="1075417"/>
    <lineage>
        <taxon>Bacteria</taxon>
        <taxon>Pseudomonadati</taxon>
        <taxon>Bacteroidota</taxon>
        <taxon>Cytophagia</taxon>
        <taxon>Cytophagales</taxon>
        <taxon>Catalimonadaceae</taxon>
        <taxon>Catalinimonas</taxon>
    </lineage>
</organism>
<comment type="caution">
    <text evidence="7">Lacks conserved residue(s) required for the propagation of feature annotation.</text>
</comment>
<accession>A0A1G9KS57</accession>
<dbReference type="NCBIfam" id="NF001923">
    <property type="entry name" value="PRK00701.1"/>
    <property type="match status" value="1"/>
</dbReference>
<dbReference type="InterPro" id="IPR006016">
    <property type="entry name" value="UspA"/>
</dbReference>
<dbReference type="SUPFAM" id="SSF52402">
    <property type="entry name" value="Adenine nucleotide alpha hydrolases-like"/>
    <property type="match status" value="1"/>
</dbReference>
<proteinExistence type="inferred from homology"/>
<dbReference type="GO" id="GO:0005886">
    <property type="term" value="C:plasma membrane"/>
    <property type="evidence" value="ECO:0007669"/>
    <property type="project" value="UniProtKB-SubCell"/>
</dbReference>
<feature type="transmembrane region" description="Helical" evidence="7">
    <location>
        <begin position="175"/>
        <end position="194"/>
    </location>
</feature>
<dbReference type="NCBIfam" id="NF037982">
    <property type="entry name" value="Nramp_1"/>
    <property type="match status" value="1"/>
</dbReference>